<evidence type="ECO:0000256" key="1">
    <source>
        <dbReference type="SAM" id="MobiDB-lite"/>
    </source>
</evidence>
<dbReference type="Proteomes" id="UP001152766">
    <property type="component" value="Unassembled WGS sequence"/>
</dbReference>
<proteinExistence type="predicted"/>
<feature type="region of interest" description="Disordered" evidence="1">
    <location>
        <begin position="88"/>
        <end position="135"/>
    </location>
</feature>
<feature type="compositionally biased region" description="Low complexity" evidence="1">
    <location>
        <begin position="1"/>
        <end position="12"/>
    </location>
</feature>
<feature type="region of interest" description="Disordered" evidence="1">
    <location>
        <begin position="272"/>
        <end position="301"/>
    </location>
</feature>
<feature type="compositionally biased region" description="Basic and acidic residues" evidence="1">
    <location>
        <begin position="102"/>
        <end position="116"/>
    </location>
</feature>
<organism evidence="3 4">
    <name type="scientific">Pelomonas aquatica</name>
    <dbReference type="NCBI Taxonomy" id="431058"/>
    <lineage>
        <taxon>Bacteria</taxon>
        <taxon>Pseudomonadati</taxon>
        <taxon>Pseudomonadota</taxon>
        <taxon>Betaproteobacteria</taxon>
        <taxon>Burkholderiales</taxon>
        <taxon>Sphaerotilaceae</taxon>
        <taxon>Roseateles</taxon>
    </lineage>
</organism>
<dbReference type="InterPro" id="IPR040677">
    <property type="entry name" value="LPD7"/>
</dbReference>
<feature type="domain" description="Large polyvalent protein-associated" evidence="2">
    <location>
        <begin position="184"/>
        <end position="267"/>
    </location>
</feature>
<accession>A0A9X4R3J2</accession>
<gene>
    <name evidence="3" type="ORF">EXJ73_03270</name>
</gene>
<dbReference type="AlphaFoldDB" id="A0A9X4R3J2"/>
<dbReference type="EMBL" id="SGUG01000004">
    <property type="protein sequence ID" value="MDG0861495.1"/>
    <property type="molecule type" value="Genomic_DNA"/>
</dbReference>
<keyword evidence="4" id="KW-1185">Reference proteome</keyword>
<name>A0A9X4R3J2_9BURK</name>
<evidence type="ECO:0000313" key="4">
    <source>
        <dbReference type="Proteomes" id="UP001152766"/>
    </source>
</evidence>
<evidence type="ECO:0000259" key="2">
    <source>
        <dbReference type="Pfam" id="PF18821"/>
    </source>
</evidence>
<dbReference type="Pfam" id="PF18821">
    <property type="entry name" value="LPD7"/>
    <property type="match status" value="1"/>
</dbReference>
<sequence length="379" mass="40806">MAKSSTPSPTGGSTPGGAVEPTNRAAVAIQKFQAPTEVAADRYELRDPSADVTYRPGTLEATIAKADQLGSSRFTIIAADGSRTPVKKVGDEWRRGATLAPRPERPLDPGPARDEVPEATGSSKTQADKSAVQQGQADAKALAKIDLQAERAALVARLEQSLRERYIIKRAPVSAGPVTIGHTEYRFRGDTSRIAFTESTFKLATDTNSPSVARSMVDVAQARNWSGLRVSGSEDFRRLVWLEASVRGVKAVGYEPNPADMEVLRREQQARLTNRIEPTRSDAESSGSHPTGKGSARGSGGRKAVIAAMEAVLIDKGVPAAKREAVLAVAEQKLAERARRDQTTSVKVYDKTAQPQRPMLPPTPEPSRTRDRQVPALLR</sequence>
<feature type="region of interest" description="Disordered" evidence="1">
    <location>
        <begin position="334"/>
        <end position="379"/>
    </location>
</feature>
<evidence type="ECO:0000313" key="3">
    <source>
        <dbReference type="EMBL" id="MDG0861495.1"/>
    </source>
</evidence>
<reference evidence="3" key="1">
    <citation type="submission" date="2019-02" db="EMBL/GenBank/DDBJ databases">
        <title>Draft genome of the type strain Pelomonas aquatica CCUG 52575T.</title>
        <authorList>
            <person name="Gomila M."/>
            <person name="Lalucat J."/>
        </authorList>
    </citation>
    <scope>NUCLEOTIDE SEQUENCE</scope>
    <source>
        <strain evidence="3">CCUG 52575</strain>
    </source>
</reference>
<dbReference type="RefSeq" id="WP_268149428.1">
    <property type="nucleotide sequence ID" value="NZ_JAPPUW010000006.1"/>
</dbReference>
<feature type="region of interest" description="Disordered" evidence="1">
    <location>
        <begin position="1"/>
        <end position="23"/>
    </location>
</feature>
<protein>
    <recommendedName>
        <fullName evidence="2">Large polyvalent protein-associated domain-containing protein</fullName>
    </recommendedName>
</protein>
<comment type="caution">
    <text evidence="3">The sequence shown here is derived from an EMBL/GenBank/DDBJ whole genome shotgun (WGS) entry which is preliminary data.</text>
</comment>